<feature type="domain" description="Cadherin" evidence="1">
    <location>
        <begin position="550"/>
        <end position="628"/>
    </location>
</feature>
<dbReference type="PANTHER" id="PTHR21559:SF21">
    <property type="entry name" value="DYSTROGLYCAN 1"/>
    <property type="match status" value="1"/>
</dbReference>
<dbReference type="SMART" id="SM00736">
    <property type="entry name" value="CADG"/>
    <property type="match status" value="4"/>
</dbReference>
<comment type="caution">
    <text evidence="2">The sequence shown here is derived from an EMBL/GenBank/DDBJ whole genome shotgun (WGS) entry which is preliminary data.</text>
</comment>
<dbReference type="Pfam" id="PF05345">
    <property type="entry name" value="He_PIG"/>
    <property type="match status" value="2"/>
</dbReference>
<dbReference type="InterPro" id="IPR002126">
    <property type="entry name" value="Cadherin-like_dom"/>
</dbReference>
<dbReference type="InterPro" id="IPR006644">
    <property type="entry name" value="Cadg"/>
</dbReference>
<dbReference type="GO" id="GO:0007156">
    <property type="term" value="P:homophilic cell adhesion via plasma membrane adhesion molecules"/>
    <property type="evidence" value="ECO:0007669"/>
    <property type="project" value="InterPro"/>
</dbReference>
<dbReference type="AlphaFoldDB" id="A0A1V1NZE8"/>
<protein>
    <recommendedName>
        <fullName evidence="1">Cadherin domain-containing protein</fullName>
    </recommendedName>
</protein>
<dbReference type="PANTHER" id="PTHR21559">
    <property type="entry name" value="DYSTROGLYCAN-RELATED"/>
    <property type="match status" value="1"/>
</dbReference>
<name>A0A1V1NZE8_9BACT</name>
<accession>A0A1V1NZE8</accession>
<evidence type="ECO:0000259" key="1">
    <source>
        <dbReference type="PROSITE" id="PS50268"/>
    </source>
</evidence>
<dbReference type="Pfam" id="PF17963">
    <property type="entry name" value="Big_9"/>
    <property type="match status" value="1"/>
</dbReference>
<dbReference type="Gene3D" id="2.60.40.10">
    <property type="entry name" value="Immunoglobulins"/>
    <property type="match status" value="4"/>
</dbReference>
<dbReference type="InterPro" id="IPR013783">
    <property type="entry name" value="Ig-like_fold"/>
</dbReference>
<dbReference type="Proteomes" id="UP000189670">
    <property type="component" value="Unassembled WGS sequence"/>
</dbReference>
<sequence length="809" mass="86025">MDEVSIWNVALSEAEVRNYMCSRLTGNETGLIAYFRFDHFTGTTLTDLSGNNFHGTLTNMDNASWNISEAPLGDTSINDYVGSVPADFSVTLSHSDGDAFTALGDSGSYSGLHIYLVNEAPSSYTVPAGFSTLYTDHYFGVFPVGMTPSYSVAYHYSGNTSIATDTGLRLAGRSNNSSTWFDISASLNQSTTILSQTGISAFSGISTTEFIPGMNIEPIIGAIAPQTMNEDTIISSLAITATDAETATCDLNIMFHSSDTALVPVDNISYTCSANTYYFSITPINNLTGVCEITITVTDAGGLSASGTLALTVTDVNDAPLISTISDQTTIEDLAVGSISLTVSDLEDSADCMDITITSSDTVLIPNDNITYTCTSNTYWLTITPAADQNGQATITVTVRDSGDLTAAYSFDLTITAVNDAPVLVNPISNRIATEGNAYTYTVPSNTFVDVDSGDVLTYTATQSNGSALPGWLIFDPSTRAFTGFPTNSDVGSITITIIATDGSAQSITDTFILSVNNTNTAPVLDNPIADQTTDEDVPYSFTFAADTFSDEDIAFGDTISYSAMLADGSPLPNWLTFDIYNRHFSGTPTNDDVGMYTITVIATDTLNLTAEDSFYLTVVNINDAPVISVLSQGITLISDEDTVIQSMPLTATDLETATCSLDITFVSSNINLFSMENISYTCDAETFYLSFTPTLNQSGVAVIAITVTDGSLSASTSYAFTVNAVNDAPLLTGDSTVILDEDTSSSLSLTATDIETAGCSLSLTFFSSNSTLLPIENMSYTCSDGNNSCRFYTGWRSIRKCKSDVYNF</sequence>
<gene>
    <name evidence="2" type="ORF">OMM_04834</name>
</gene>
<dbReference type="EMBL" id="ATBP01001127">
    <property type="protein sequence ID" value="ETR67992.1"/>
    <property type="molecule type" value="Genomic_DNA"/>
</dbReference>
<dbReference type="InterPro" id="IPR013320">
    <property type="entry name" value="ConA-like_dom_sf"/>
</dbReference>
<evidence type="ECO:0000313" key="2">
    <source>
        <dbReference type="EMBL" id="ETR67992.1"/>
    </source>
</evidence>
<dbReference type="NCBIfam" id="NF012211">
    <property type="entry name" value="tand_rpt_95"/>
    <property type="match status" value="2"/>
</dbReference>
<evidence type="ECO:0000313" key="3">
    <source>
        <dbReference type="Proteomes" id="UP000189670"/>
    </source>
</evidence>
<dbReference type="GO" id="GO:0016011">
    <property type="term" value="C:dystroglycan complex"/>
    <property type="evidence" value="ECO:0007669"/>
    <property type="project" value="TreeGrafter"/>
</dbReference>
<dbReference type="GO" id="GO:0043236">
    <property type="term" value="F:laminin binding"/>
    <property type="evidence" value="ECO:0007669"/>
    <property type="project" value="TreeGrafter"/>
</dbReference>
<dbReference type="InterPro" id="IPR015919">
    <property type="entry name" value="Cadherin-like_sf"/>
</dbReference>
<proteinExistence type="predicted"/>
<dbReference type="PROSITE" id="PS50268">
    <property type="entry name" value="CADHERIN_2"/>
    <property type="match status" value="1"/>
</dbReference>
<dbReference type="GO" id="GO:0005509">
    <property type="term" value="F:calcium ion binding"/>
    <property type="evidence" value="ECO:0007669"/>
    <property type="project" value="InterPro"/>
</dbReference>
<organism evidence="2 3">
    <name type="scientific">Candidatus Magnetoglobus multicellularis str. Araruama</name>
    <dbReference type="NCBI Taxonomy" id="890399"/>
    <lineage>
        <taxon>Bacteria</taxon>
        <taxon>Pseudomonadati</taxon>
        <taxon>Thermodesulfobacteriota</taxon>
        <taxon>Desulfobacteria</taxon>
        <taxon>Desulfobacterales</taxon>
        <taxon>Desulfobacteraceae</taxon>
        <taxon>Candidatus Magnetoglobus</taxon>
    </lineage>
</organism>
<dbReference type="Gene3D" id="2.60.120.200">
    <property type="match status" value="1"/>
</dbReference>
<dbReference type="SUPFAM" id="SSF49313">
    <property type="entry name" value="Cadherin-like"/>
    <property type="match status" value="3"/>
</dbReference>
<reference evidence="3" key="1">
    <citation type="submission" date="2012-11" db="EMBL/GenBank/DDBJ databases">
        <authorList>
            <person name="Lucero-Rivera Y.E."/>
            <person name="Tovar-Ramirez D."/>
        </authorList>
    </citation>
    <scope>NUCLEOTIDE SEQUENCE [LARGE SCALE GENOMIC DNA]</scope>
    <source>
        <strain evidence="3">Araruama</strain>
    </source>
</reference>
<dbReference type="SUPFAM" id="SSF49899">
    <property type="entry name" value="Concanavalin A-like lectins/glucanases"/>
    <property type="match status" value="1"/>
</dbReference>